<organism evidence="2">
    <name type="scientific">mine drainage metagenome</name>
    <dbReference type="NCBI Taxonomy" id="410659"/>
    <lineage>
        <taxon>unclassified sequences</taxon>
        <taxon>metagenomes</taxon>
        <taxon>ecological metagenomes</taxon>
    </lineage>
</organism>
<dbReference type="PANTHER" id="PTHR43069">
    <property type="entry name" value="FUMARYLACETOACETASE"/>
    <property type="match status" value="1"/>
</dbReference>
<dbReference type="GO" id="GO:1902000">
    <property type="term" value="P:homogentisate catabolic process"/>
    <property type="evidence" value="ECO:0007669"/>
    <property type="project" value="TreeGrafter"/>
</dbReference>
<sequence>MWIGPGNRLGEPIALDAAEGSIAGYGLLNDWSARDLQSWEYQPLGPFLAKSFHTTVSPWIITPEALAPFRQPQLPRSAEDPRPLPYLLSESDQRSGALNVALEVLLLTDAMRQAGLAPQRITASHTENLYWTPAQLVTHHTSNGCNLCAGDLLGTGTISSADSTGYGSLLEITRAGREPLTLASGEERRFLEDGDEVTLRARASREGFVSIGFGTCRAVVTPACTEGGNACHA</sequence>
<keyword evidence="2" id="KW-0378">Hydrolase</keyword>
<reference evidence="2" key="1">
    <citation type="submission" date="2016-10" db="EMBL/GenBank/DDBJ databases">
        <title>Sequence of Gallionella enrichment culture.</title>
        <authorList>
            <person name="Poehlein A."/>
            <person name="Muehling M."/>
            <person name="Daniel R."/>
        </authorList>
    </citation>
    <scope>NUCLEOTIDE SEQUENCE</scope>
</reference>
<dbReference type="InterPro" id="IPR011234">
    <property type="entry name" value="Fumarylacetoacetase-like_C"/>
</dbReference>
<dbReference type="GO" id="GO:0006559">
    <property type="term" value="P:L-phenylalanine catabolic process"/>
    <property type="evidence" value="ECO:0007669"/>
    <property type="project" value="TreeGrafter"/>
</dbReference>
<protein>
    <submittedName>
        <fullName evidence="2">Fumarylacetoacetate (FAA) hydrolase family protein</fullName>
    </submittedName>
</protein>
<evidence type="ECO:0000313" key="2">
    <source>
        <dbReference type="EMBL" id="OIQ63396.1"/>
    </source>
</evidence>
<dbReference type="EMBL" id="MLJW01009043">
    <property type="protein sequence ID" value="OIQ63396.1"/>
    <property type="molecule type" value="Genomic_DNA"/>
</dbReference>
<dbReference type="GO" id="GO:0006572">
    <property type="term" value="P:L-tyrosine catabolic process"/>
    <property type="evidence" value="ECO:0007669"/>
    <property type="project" value="TreeGrafter"/>
</dbReference>
<dbReference type="SUPFAM" id="SSF56529">
    <property type="entry name" value="FAH"/>
    <property type="match status" value="1"/>
</dbReference>
<feature type="domain" description="Fumarylacetoacetase-like C-terminal" evidence="1">
    <location>
        <begin position="14"/>
        <end position="220"/>
    </location>
</feature>
<comment type="caution">
    <text evidence="2">The sequence shown here is derived from an EMBL/GenBank/DDBJ whole genome shotgun (WGS) entry which is preliminary data.</text>
</comment>
<proteinExistence type="predicted"/>
<evidence type="ECO:0000259" key="1">
    <source>
        <dbReference type="Pfam" id="PF01557"/>
    </source>
</evidence>
<dbReference type="Pfam" id="PF01557">
    <property type="entry name" value="FAA_hydrolase"/>
    <property type="match status" value="1"/>
</dbReference>
<dbReference type="PANTHER" id="PTHR43069:SF2">
    <property type="entry name" value="FUMARYLACETOACETASE"/>
    <property type="match status" value="1"/>
</dbReference>
<name>A0A1J5P7G0_9ZZZZ</name>
<gene>
    <name evidence="2" type="ORF">GALL_550630</name>
</gene>
<dbReference type="GO" id="GO:0004334">
    <property type="term" value="F:fumarylacetoacetase activity"/>
    <property type="evidence" value="ECO:0007669"/>
    <property type="project" value="InterPro"/>
</dbReference>
<dbReference type="InterPro" id="IPR005959">
    <property type="entry name" value="Fumarylacetoacetase"/>
</dbReference>
<accession>A0A1J5P7G0</accession>
<dbReference type="Gene3D" id="3.90.850.10">
    <property type="entry name" value="Fumarylacetoacetase-like, C-terminal domain"/>
    <property type="match status" value="1"/>
</dbReference>
<dbReference type="InterPro" id="IPR036663">
    <property type="entry name" value="Fumarylacetoacetase_C_sf"/>
</dbReference>
<dbReference type="AlphaFoldDB" id="A0A1J5P7G0"/>